<evidence type="ECO:0000313" key="6">
    <source>
        <dbReference type="Proteomes" id="UP000823561"/>
    </source>
</evidence>
<dbReference type="InterPro" id="IPR042076">
    <property type="entry name" value="Crisp-like_dom"/>
</dbReference>
<organism evidence="5 6">
    <name type="scientific">Alosa alosa</name>
    <name type="common">allis shad</name>
    <dbReference type="NCBI Taxonomy" id="278164"/>
    <lineage>
        <taxon>Eukaryota</taxon>
        <taxon>Metazoa</taxon>
        <taxon>Chordata</taxon>
        <taxon>Craniata</taxon>
        <taxon>Vertebrata</taxon>
        <taxon>Euteleostomi</taxon>
        <taxon>Actinopterygii</taxon>
        <taxon>Neopterygii</taxon>
        <taxon>Teleostei</taxon>
        <taxon>Clupei</taxon>
        <taxon>Clupeiformes</taxon>
        <taxon>Clupeoidei</taxon>
        <taxon>Clupeidae</taxon>
        <taxon>Alosa</taxon>
    </lineage>
</organism>
<dbReference type="InterPro" id="IPR001283">
    <property type="entry name" value="CRISP-related"/>
</dbReference>
<keyword evidence="2 3" id="KW-1015">Disulfide bond</keyword>
<dbReference type="PRINTS" id="PR00837">
    <property type="entry name" value="V5TPXLIKE"/>
</dbReference>
<keyword evidence="6" id="KW-1185">Reference proteome</keyword>
<dbReference type="GO" id="GO:0005576">
    <property type="term" value="C:extracellular region"/>
    <property type="evidence" value="ECO:0007669"/>
    <property type="project" value="InterPro"/>
</dbReference>
<reference evidence="5" key="1">
    <citation type="submission" date="2020-10" db="EMBL/GenBank/DDBJ databases">
        <title>Chromosome-scale genome assembly of the Allis shad, Alosa alosa.</title>
        <authorList>
            <person name="Margot Z."/>
            <person name="Christophe K."/>
            <person name="Cabau C."/>
            <person name="Louis A."/>
            <person name="Berthelot C."/>
            <person name="Parey E."/>
            <person name="Roest Crollius H."/>
            <person name="Montfort J."/>
            <person name="Robinson-Rechavi M."/>
            <person name="Bucao C."/>
            <person name="Bouchez O."/>
            <person name="Gislard M."/>
            <person name="Lluch J."/>
            <person name="Milhes M."/>
            <person name="Lampietro C."/>
            <person name="Lopez Roques C."/>
            <person name="Donnadieu C."/>
            <person name="Braasch I."/>
            <person name="Desvignes T."/>
            <person name="Postlethwait J."/>
            <person name="Bobe J."/>
            <person name="Guiguen Y."/>
        </authorList>
    </citation>
    <scope>NUCLEOTIDE SEQUENCE</scope>
    <source>
        <strain evidence="5">M-15738</strain>
        <tissue evidence="5">Blood</tissue>
    </source>
</reference>
<dbReference type="AlphaFoldDB" id="A0AAV6GNZ2"/>
<evidence type="ECO:0000256" key="1">
    <source>
        <dbReference type="ARBA" id="ARBA00009923"/>
    </source>
</evidence>
<dbReference type="Gene3D" id="3.40.33.10">
    <property type="entry name" value="CAP"/>
    <property type="match status" value="1"/>
</dbReference>
<dbReference type="Gene3D" id="1.10.10.740">
    <property type="entry name" value="Crisp domain"/>
    <property type="match status" value="1"/>
</dbReference>
<dbReference type="PROSITE" id="PS51670">
    <property type="entry name" value="SHKT"/>
    <property type="match status" value="1"/>
</dbReference>
<dbReference type="Pfam" id="PF00188">
    <property type="entry name" value="CAP"/>
    <property type="match status" value="1"/>
</dbReference>
<evidence type="ECO:0000256" key="2">
    <source>
        <dbReference type="ARBA" id="ARBA00023157"/>
    </source>
</evidence>
<dbReference type="InterPro" id="IPR035940">
    <property type="entry name" value="CAP_sf"/>
</dbReference>
<comment type="caution">
    <text evidence="5">The sequence shown here is derived from an EMBL/GenBank/DDBJ whole genome shotgun (WGS) entry which is preliminary data.</text>
</comment>
<proteinExistence type="inferred from homology"/>
<feature type="domain" description="ShKT" evidence="4">
    <location>
        <begin position="102"/>
        <end position="135"/>
    </location>
</feature>
<sequence>MASFKNSWSNAIQSWYDEVKDFKYGVGSINGRIVGHYTQIVWNRSDQLGCAMAHCPNSKYKYFYVCHYCPPGNSQMTHPYKSGPSCGDCPNACENKLCTNPCPYVDQYSNCPELKQQWGCDNKDVASWCPASCKCTNQIV</sequence>
<dbReference type="InterPro" id="IPR013871">
    <property type="entry name" value="Cysteine_rich_secretory"/>
</dbReference>
<protein>
    <recommendedName>
        <fullName evidence="4">ShKT domain-containing protein</fullName>
    </recommendedName>
</protein>
<dbReference type="SMART" id="SM00198">
    <property type="entry name" value="SCP"/>
    <property type="match status" value="1"/>
</dbReference>
<dbReference type="Proteomes" id="UP000823561">
    <property type="component" value="Chromosome 8"/>
</dbReference>
<dbReference type="PROSITE" id="PS01009">
    <property type="entry name" value="CRISP_1"/>
    <property type="match status" value="1"/>
</dbReference>
<accession>A0AAV6GNZ2</accession>
<dbReference type="Pfam" id="PF08562">
    <property type="entry name" value="Crisp"/>
    <property type="match status" value="1"/>
</dbReference>
<evidence type="ECO:0000256" key="3">
    <source>
        <dbReference type="PROSITE-ProRule" id="PRU01005"/>
    </source>
</evidence>
<dbReference type="InterPro" id="IPR018244">
    <property type="entry name" value="Allrgn_V5/Tpx1_CS"/>
</dbReference>
<dbReference type="InterPro" id="IPR002413">
    <property type="entry name" value="V5_allergen-like"/>
</dbReference>
<dbReference type="InterPro" id="IPR003582">
    <property type="entry name" value="ShKT_dom"/>
</dbReference>
<gene>
    <name evidence="5" type="ORF">AALO_G00110440</name>
</gene>
<dbReference type="InterPro" id="IPR014044">
    <property type="entry name" value="CAP_dom"/>
</dbReference>
<comment type="caution">
    <text evidence="3">Lacks conserved residue(s) required for the propagation of feature annotation.</text>
</comment>
<comment type="similarity">
    <text evidence="1">Belongs to the CRISP family.</text>
</comment>
<evidence type="ECO:0000259" key="4">
    <source>
        <dbReference type="PROSITE" id="PS51670"/>
    </source>
</evidence>
<dbReference type="PANTHER" id="PTHR10334">
    <property type="entry name" value="CYSTEINE-RICH SECRETORY PROTEIN-RELATED"/>
    <property type="match status" value="1"/>
</dbReference>
<evidence type="ECO:0000313" key="5">
    <source>
        <dbReference type="EMBL" id="KAG5276844.1"/>
    </source>
</evidence>
<dbReference type="SUPFAM" id="SSF55797">
    <property type="entry name" value="PR-1-like"/>
    <property type="match status" value="1"/>
</dbReference>
<feature type="disulfide bond" evidence="3">
    <location>
        <begin position="120"/>
        <end position="133"/>
    </location>
</feature>
<feature type="disulfide bond" evidence="3">
    <location>
        <begin position="111"/>
        <end position="129"/>
    </location>
</feature>
<dbReference type="EMBL" id="JADWDJ010000008">
    <property type="protein sequence ID" value="KAG5276844.1"/>
    <property type="molecule type" value="Genomic_DNA"/>
</dbReference>
<dbReference type="SUPFAM" id="SSF57546">
    <property type="entry name" value="Crisp domain-like"/>
    <property type="match status" value="1"/>
</dbReference>
<name>A0AAV6GNZ2_9TELE</name>
<dbReference type="FunFam" id="1.10.10.740:FF:000001">
    <property type="entry name" value="Cysteine-rich secretory protein 2"/>
    <property type="match status" value="1"/>
</dbReference>
<dbReference type="PRINTS" id="PR00838">
    <property type="entry name" value="V5ALLERGEN"/>
</dbReference>